<name>A0A9D1S4T0_9FIRM</name>
<reference evidence="2" key="1">
    <citation type="submission" date="2020-10" db="EMBL/GenBank/DDBJ databases">
        <authorList>
            <person name="Gilroy R."/>
        </authorList>
    </citation>
    <scope>NUCLEOTIDE SEQUENCE</scope>
    <source>
        <strain evidence="2">ChiSxjej2B14-8506</strain>
    </source>
</reference>
<gene>
    <name evidence="2" type="ORF">IAC59_04245</name>
</gene>
<dbReference type="Proteomes" id="UP000824123">
    <property type="component" value="Unassembled WGS sequence"/>
</dbReference>
<evidence type="ECO:0000313" key="3">
    <source>
        <dbReference type="Proteomes" id="UP000824123"/>
    </source>
</evidence>
<comment type="caution">
    <text evidence="2">The sequence shown here is derived from an EMBL/GenBank/DDBJ whole genome shotgun (WGS) entry which is preliminary data.</text>
</comment>
<dbReference type="AlphaFoldDB" id="A0A9D1S4T0"/>
<accession>A0A9D1S4T0</accession>
<organism evidence="2 3">
    <name type="scientific">Candidatus Fimadaptatus faecigallinarum</name>
    <dbReference type="NCBI Taxonomy" id="2840814"/>
    <lineage>
        <taxon>Bacteria</taxon>
        <taxon>Bacillati</taxon>
        <taxon>Bacillota</taxon>
        <taxon>Clostridia</taxon>
        <taxon>Eubacteriales</taxon>
        <taxon>Candidatus Fimadaptatus</taxon>
    </lineage>
</organism>
<protein>
    <submittedName>
        <fullName evidence="2">Uncharacterized protein</fullName>
    </submittedName>
</protein>
<proteinExistence type="predicted"/>
<sequence length="392" mass="43190">MKKLLKAILILALSALPLGCAGAEAADSPIERMLSDWTAVAYTQDDIFSQQNFALELILAFHQDPTWDNLVRARAAASFTCELMDYYAQHELAASASADDYAQLISQGLDVADVQATVNAYASEQSAQQRELDARTWQIYYVPELMECAYTADWVSALALNASARATHNDLELQYWFLTNNFLVLQLPQADADKLAEWSRQNLPAIMRRYPELFGSENELLNELNETLELMAENMLVFNSALAMTQADLNEFDAEAVASDVLEIAGLPRVLPLPASQGIALGDVTYYWTDADGNITPLERLMAFDELPNCMNMQYTGCTIEGFQAYVLELAHYGAELAAAGDTVASFDVDGVELLVWVDESAQTLDIHVSGGQICLAPNYYVEALSVSADQK</sequence>
<keyword evidence="1" id="KW-0732">Signal</keyword>
<feature type="signal peptide" evidence="1">
    <location>
        <begin position="1"/>
        <end position="25"/>
    </location>
</feature>
<reference evidence="2" key="2">
    <citation type="journal article" date="2021" name="PeerJ">
        <title>Extensive microbial diversity within the chicken gut microbiome revealed by metagenomics and culture.</title>
        <authorList>
            <person name="Gilroy R."/>
            <person name="Ravi A."/>
            <person name="Getino M."/>
            <person name="Pursley I."/>
            <person name="Horton D.L."/>
            <person name="Alikhan N.F."/>
            <person name="Baker D."/>
            <person name="Gharbi K."/>
            <person name="Hall N."/>
            <person name="Watson M."/>
            <person name="Adriaenssens E.M."/>
            <person name="Foster-Nyarko E."/>
            <person name="Jarju S."/>
            <person name="Secka A."/>
            <person name="Antonio M."/>
            <person name="Oren A."/>
            <person name="Chaudhuri R.R."/>
            <person name="La Ragione R."/>
            <person name="Hildebrand F."/>
            <person name="Pallen M.J."/>
        </authorList>
    </citation>
    <scope>NUCLEOTIDE SEQUENCE</scope>
    <source>
        <strain evidence="2">ChiSxjej2B14-8506</strain>
    </source>
</reference>
<evidence type="ECO:0000256" key="1">
    <source>
        <dbReference type="SAM" id="SignalP"/>
    </source>
</evidence>
<dbReference type="EMBL" id="DVNK01000030">
    <property type="protein sequence ID" value="HIU46448.1"/>
    <property type="molecule type" value="Genomic_DNA"/>
</dbReference>
<feature type="chain" id="PRO_5039412440" evidence="1">
    <location>
        <begin position="26"/>
        <end position="392"/>
    </location>
</feature>
<evidence type="ECO:0000313" key="2">
    <source>
        <dbReference type="EMBL" id="HIU46448.1"/>
    </source>
</evidence>